<organism evidence="1 2">
    <name type="scientific">Ichthyobacterium seriolicida</name>
    <dbReference type="NCBI Taxonomy" id="242600"/>
    <lineage>
        <taxon>Bacteria</taxon>
        <taxon>Pseudomonadati</taxon>
        <taxon>Bacteroidota</taxon>
        <taxon>Flavobacteriia</taxon>
        <taxon>Flavobacteriales</taxon>
        <taxon>Ichthyobacteriaceae</taxon>
        <taxon>Ichthyobacterium</taxon>
    </lineage>
</organism>
<evidence type="ECO:0000313" key="1">
    <source>
        <dbReference type="EMBL" id="BAV94798.1"/>
    </source>
</evidence>
<dbReference type="AlphaFoldDB" id="A0A1J1E645"/>
<dbReference type="KEGG" id="ise:JBKA6_0785"/>
<keyword evidence="2" id="KW-1185">Reference proteome</keyword>
<sequence>MKKSIEFISPLEIFDIDAIYIVISFKQKKAASVLRQLPLRLSTFKKISVF</sequence>
<gene>
    <name evidence="1" type="ORF">JBKA6_0785</name>
</gene>
<reference evidence="1 2" key="1">
    <citation type="submission" date="2014-03" db="EMBL/GenBank/DDBJ databases">
        <title>complete genome sequence of Flavobacteriaceae bacterium JBKA-6.</title>
        <authorList>
            <person name="Takano T."/>
            <person name="Nakamura Y."/>
            <person name="Takuma S."/>
            <person name="Yasuike M."/>
            <person name="Matsuyama T."/>
            <person name="Sakai T."/>
            <person name="Fujiwara A."/>
            <person name="Kimoto K."/>
            <person name="Fukuda Y."/>
            <person name="Kondo H."/>
            <person name="Hirono I."/>
            <person name="Nakayasu C."/>
        </authorList>
    </citation>
    <scope>NUCLEOTIDE SEQUENCE [LARGE SCALE GENOMIC DNA]</scope>
    <source>
        <strain evidence="1 2">JBKA-6</strain>
    </source>
</reference>
<evidence type="ECO:0000313" key="2">
    <source>
        <dbReference type="Proteomes" id="UP000243197"/>
    </source>
</evidence>
<dbReference type="EMBL" id="AP014564">
    <property type="protein sequence ID" value="BAV94798.1"/>
    <property type="molecule type" value="Genomic_DNA"/>
</dbReference>
<dbReference type="Proteomes" id="UP000243197">
    <property type="component" value="Chromosome"/>
</dbReference>
<proteinExistence type="predicted"/>
<accession>A0A1J1E645</accession>
<name>A0A1J1E645_9FLAO</name>
<protein>
    <submittedName>
        <fullName evidence="1">Uncharacterized protein</fullName>
    </submittedName>
</protein>